<keyword evidence="2" id="KW-0732">Signal</keyword>
<feature type="signal peptide" evidence="2">
    <location>
        <begin position="1"/>
        <end position="16"/>
    </location>
</feature>
<dbReference type="Pfam" id="PF11617">
    <property type="entry name" value="Cu-binding_MopE"/>
    <property type="match status" value="13"/>
</dbReference>
<evidence type="ECO:0000256" key="1">
    <source>
        <dbReference type="SAM" id="MobiDB-lite"/>
    </source>
</evidence>
<evidence type="ECO:0000313" key="3">
    <source>
        <dbReference type="EMBL" id="KKR87080.1"/>
    </source>
</evidence>
<organism evidence="3 4">
    <name type="scientific">Candidatus Uhrbacteria bacterium GW2011_GWC2_41_11</name>
    <dbReference type="NCBI Taxonomy" id="1618985"/>
    <lineage>
        <taxon>Bacteria</taxon>
        <taxon>Candidatus Uhriibacteriota</taxon>
    </lineage>
</organism>
<dbReference type="InterPro" id="IPR021655">
    <property type="entry name" value="Put_metal-bd"/>
</dbReference>
<dbReference type="Proteomes" id="UP000034616">
    <property type="component" value="Unassembled WGS sequence"/>
</dbReference>
<sequence>MYHFFVFLFSVGFALAGCVSVEDEDLPTCEEVGGTPCESEAPGDDDVTMTVSPVSPTPEKDVDHDGYSSALDCDDLDPLIHPDADEKCNSKDDDCDDLVDEDVETSYYFDADGDGFGRSTSSVEACEPPTSDYTETAGDCDDLDPLIHPDAAEECNAVDDDCDWIVDEQVSQVFYFDADRDGFGNPDIMDIFCLIPATGYVANSLDCNDSNSLIYPGAVEVCDGIDNNCDWVVDEELSKQTWYFDADADGYGDQNIFEQLCSAPEGYVADGSDCDDRNFLVHPNADEQCNEVDDDCDGNIDNDVVSRFWYPDADGDGHGVEDGVVYDCLAPDSYVPVADDCDDAKDSVYPGASEVCNGADENCDGIPDDGISTTRYFQDADQDGYGASEPVIDGCSQPDGYVLYNSDCDDSNVIVYPGALELCDEQDNDCDGSVDEGVSTTYYVDNDEDGYGDIGKQIDDCSAPTGYVSVGWDCNDNDMFIYPGATETCDGLDNDCDDVADDGLEVIYHQDADGDGYGNASQSVQVCTQPASYVLDNTDCNDTDASMHPNTEEICNTIDDNCDGFIDEGLEETLWYPDEDGDGYGNIDQSKQSCAPPISYVADHSDCDDTNVFIHPDADEQCNEVDDDCDGIVDNNVVSQAWYVDRDGDGYGVSSEMLFQCQQPVGYVLNALDCDDSDTGVHPDATETCDEVDNDCDGVADDGITVSYYLDWDEDGFGTSTSTTQSCHPIAGYEPVAGDCNDSNVSVYPGATEACNGSDDDCDGVADDGLSFFTYYRDADGDTYGSSGTTKTNCALPLGYVSRAGDCDDTNGSVYPGATETCNTIDDDCDGSVDEGTAAPNTWYQDVDRDMYGNPYVKQIACIQPGGYVAKAGDCNDLSASIHPGAYEQCGDEVDNDCDNVIDGNDPECVVFIDGTELCFDSSVFDYTQGSSYDVSSDSWTLVDANDRYATAGAYATGESPFGPDDQLQIDNYISNRYGFLCVDFVGRSSVTTIFTIVSELSATSTSQVVDKKDPSTWEYAFYDDWCEKNRDVLCVSQGSYNYEICTAWNGSRLSLCV</sequence>
<proteinExistence type="predicted"/>
<feature type="region of interest" description="Disordered" evidence="1">
    <location>
        <begin position="31"/>
        <end position="67"/>
    </location>
</feature>
<gene>
    <name evidence="3" type="ORF">UU35_C0006G0033</name>
</gene>
<reference evidence="3 4" key="1">
    <citation type="journal article" date="2015" name="Nature">
        <title>rRNA introns, odd ribosomes, and small enigmatic genomes across a large radiation of phyla.</title>
        <authorList>
            <person name="Brown C.T."/>
            <person name="Hug L.A."/>
            <person name="Thomas B.C."/>
            <person name="Sharon I."/>
            <person name="Castelle C.J."/>
            <person name="Singh A."/>
            <person name="Wilkins M.J."/>
            <person name="Williams K.H."/>
            <person name="Banfield J.F."/>
        </authorList>
    </citation>
    <scope>NUCLEOTIDE SEQUENCE [LARGE SCALE GENOMIC DNA]</scope>
</reference>
<dbReference type="PATRIC" id="fig|1618985.3.peg.508"/>
<accession>A0A0G0WRI9</accession>
<dbReference type="EMBL" id="LCAH01000006">
    <property type="protein sequence ID" value="KKR87080.1"/>
    <property type="molecule type" value="Genomic_DNA"/>
</dbReference>
<name>A0A0G0WRI9_9BACT</name>
<protein>
    <submittedName>
        <fullName evidence="3">Regulator of chromosome condensation</fullName>
    </submittedName>
</protein>
<comment type="caution">
    <text evidence="3">The sequence shown here is derived from an EMBL/GenBank/DDBJ whole genome shotgun (WGS) entry which is preliminary data.</text>
</comment>
<feature type="chain" id="PRO_5002535127" evidence="2">
    <location>
        <begin position="17"/>
        <end position="1058"/>
    </location>
</feature>
<evidence type="ECO:0000256" key="2">
    <source>
        <dbReference type="SAM" id="SignalP"/>
    </source>
</evidence>
<evidence type="ECO:0000313" key="4">
    <source>
        <dbReference type="Proteomes" id="UP000034616"/>
    </source>
</evidence>
<dbReference type="AlphaFoldDB" id="A0A0G0WRI9"/>